<gene>
    <name evidence="1" type="ORF">BW897_08850</name>
</gene>
<reference evidence="1 2" key="1">
    <citation type="submission" date="2017-01" db="EMBL/GenBank/DDBJ databases">
        <title>Bacillus cereus isolates.</title>
        <authorList>
            <person name="Beno S.M."/>
        </authorList>
    </citation>
    <scope>NUCLEOTIDE SEQUENCE [LARGE SCALE GENOMIC DNA]</scope>
    <source>
        <strain evidence="1 2">FSL H8-0485</strain>
    </source>
</reference>
<proteinExistence type="predicted"/>
<dbReference type="EMBL" id="MUAJ01000005">
    <property type="protein sequence ID" value="OOR13150.1"/>
    <property type="molecule type" value="Genomic_DNA"/>
</dbReference>
<comment type="caution">
    <text evidence="1">The sequence shown here is derived from an EMBL/GenBank/DDBJ whole genome shotgun (WGS) entry which is preliminary data.</text>
</comment>
<evidence type="ECO:0000313" key="1">
    <source>
        <dbReference type="EMBL" id="OOR13150.1"/>
    </source>
</evidence>
<dbReference type="AlphaFoldDB" id="A0A1S9TT99"/>
<sequence length="67" mass="7129">MGAKAKAKASGTISAIINKQEKHGKLMSCFSCLSRYLWAVKLPPQNLAGAKKLCGSRAARKRPIGEG</sequence>
<organism evidence="1 2">
    <name type="scientific">Bacillus cereus</name>
    <dbReference type="NCBI Taxonomy" id="1396"/>
    <lineage>
        <taxon>Bacteria</taxon>
        <taxon>Bacillati</taxon>
        <taxon>Bacillota</taxon>
        <taxon>Bacilli</taxon>
        <taxon>Bacillales</taxon>
        <taxon>Bacillaceae</taxon>
        <taxon>Bacillus</taxon>
        <taxon>Bacillus cereus group</taxon>
    </lineage>
</organism>
<evidence type="ECO:0000313" key="2">
    <source>
        <dbReference type="Proteomes" id="UP000190906"/>
    </source>
</evidence>
<name>A0A1S9TT99_BACCE</name>
<accession>A0A1S9TT99</accession>
<dbReference type="Proteomes" id="UP000190906">
    <property type="component" value="Unassembled WGS sequence"/>
</dbReference>
<protein>
    <submittedName>
        <fullName evidence="1">Uncharacterized protein</fullName>
    </submittedName>
</protein>